<feature type="region of interest" description="Disordered" evidence="1">
    <location>
        <begin position="28"/>
        <end position="71"/>
    </location>
</feature>
<name>B9M6T8_GEODF</name>
<evidence type="ECO:0000313" key="4">
    <source>
        <dbReference type="Proteomes" id="UP000007721"/>
    </source>
</evidence>
<evidence type="ECO:0000313" key="3">
    <source>
        <dbReference type="EMBL" id="ACM20148.1"/>
    </source>
</evidence>
<evidence type="ECO:0000256" key="1">
    <source>
        <dbReference type="SAM" id="MobiDB-lite"/>
    </source>
</evidence>
<feature type="signal peptide" evidence="2">
    <location>
        <begin position="1"/>
        <end position="25"/>
    </location>
</feature>
<dbReference type="HOGENOM" id="CLU_041778_0_1_7"/>
<dbReference type="STRING" id="316067.Geob_1790"/>
<dbReference type="InterPro" id="IPR025737">
    <property type="entry name" value="FApF"/>
</dbReference>
<gene>
    <name evidence="3" type="ordered locus">Geob_1790</name>
</gene>
<dbReference type="InterPro" id="IPR011250">
    <property type="entry name" value="OMP/PagP_B-barrel"/>
</dbReference>
<proteinExistence type="predicted"/>
<dbReference type="EMBL" id="CP001390">
    <property type="protein sequence ID" value="ACM20148.1"/>
    <property type="molecule type" value="Genomic_DNA"/>
</dbReference>
<keyword evidence="4" id="KW-1185">Reference proteome</keyword>
<dbReference type="eggNOG" id="COG4313">
    <property type="taxonomic scope" value="Bacteria"/>
</dbReference>
<protein>
    <recommendedName>
        <fullName evidence="5">Transporter</fullName>
    </recommendedName>
</protein>
<evidence type="ECO:0008006" key="5">
    <source>
        <dbReference type="Google" id="ProtNLM"/>
    </source>
</evidence>
<sequence>MPARGKTITACVWVALMLLSANSFCAESPPPGKGKNRPPEQDREITSTKKGNEKKATAKADEAKKEMRTEATRTHIHEPPVGQPGEARTPDIAPIFDQPGVLTPKGTLVLEPSFQFSNSSSNRVALSGYTIIPSFTIGLIDVRNVNSNTYVVSLGARYGITNRVEFEARVPYVYRSDSTSFEPTTDPNTGNRIPASVFTADGNNMGDVEFGPRFQLNQPGGNGPYFIANLRVKSITGKDPFEVPTATNVTSPSGVPLQTELPTGSGFWGIQPGISAIFSSDPAVFFGTVSYMWNMARKVPGQGRMDPGDTIGFNFGIGVALNEKSSFSIGYDHIVLGKPKIDGTEIPGSIITQVGSLLFGFSYKLTEKTSANFSIGAGLTPAASNVQLTLRLPTSFLLTGK</sequence>
<dbReference type="KEGG" id="geo:Geob_1790"/>
<dbReference type="RefSeq" id="WP_012646877.1">
    <property type="nucleotide sequence ID" value="NC_011979.1"/>
</dbReference>
<organism evidence="3 4">
    <name type="scientific">Geotalea daltonii (strain DSM 22248 / JCM 15807 / FRC-32)</name>
    <name type="common">Geobacter daltonii</name>
    <dbReference type="NCBI Taxonomy" id="316067"/>
    <lineage>
        <taxon>Bacteria</taxon>
        <taxon>Pseudomonadati</taxon>
        <taxon>Thermodesulfobacteriota</taxon>
        <taxon>Desulfuromonadia</taxon>
        <taxon>Geobacterales</taxon>
        <taxon>Geobacteraceae</taxon>
        <taxon>Geotalea</taxon>
    </lineage>
</organism>
<dbReference type="Proteomes" id="UP000007721">
    <property type="component" value="Chromosome"/>
</dbReference>
<reference evidence="3 4" key="1">
    <citation type="submission" date="2009-01" db="EMBL/GenBank/DDBJ databases">
        <title>Complete sequence of Geobacter sp. FRC-32.</title>
        <authorList>
            <consortium name="US DOE Joint Genome Institute"/>
            <person name="Lucas S."/>
            <person name="Copeland A."/>
            <person name="Lapidus A."/>
            <person name="Glavina del Rio T."/>
            <person name="Dalin E."/>
            <person name="Tice H."/>
            <person name="Bruce D."/>
            <person name="Goodwin L."/>
            <person name="Pitluck S."/>
            <person name="Saunders E."/>
            <person name="Brettin T."/>
            <person name="Detter J.C."/>
            <person name="Han C."/>
            <person name="Larimer F."/>
            <person name="Land M."/>
            <person name="Hauser L."/>
            <person name="Kyrpides N."/>
            <person name="Ovchinnikova G."/>
            <person name="Kostka J."/>
            <person name="Richardson P."/>
        </authorList>
    </citation>
    <scope>NUCLEOTIDE SEQUENCE [LARGE SCALE GENOMIC DNA]</scope>
    <source>
        <strain evidence="4">DSM 22248 / JCM 15807 / FRC-32</strain>
    </source>
</reference>
<keyword evidence="2" id="KW-0732">Signal</keyword>
<dbReference type="Pfam" id="PF13557">
    <property type="entry name" value="Phenol_MetA_deg"/>
    <property type="match status" value="1"/>
</dbReference>
<evidence type="ECO:0000256" key="2">
    <source>
        <dbReference type="SAM" id="SignalP"/>
    </source>
</evidence>
<accession>B9M6T8</accession>
<dbReference type="AlphaFoldDB" id="B9M6T8"/>
<dbReference type="SUPFAM" id="SSF56925">
    <property type="entry name" value="OMPA-like"/>
    <property type="match status" value="1"/>
</dbReference>
<feature type="chain" id="PRO_5002889049" description="Transporter" evidence="2">
    <location>
        <begin position="26"/>
        <end position="401"/>
    </location>
</feature>
<dbReference type="eggNOG" id="COG3170">
    <property type="taxonomic scope" value="Bacteria"/>
</dbReference>
<feature type="compositionally biased region" description="Basic and acidic residues" evidence="1">
    <location>
        <begin position="37"/>
        <end position="71"/>
    </location>
</feature>
<dbReference type="OrthoDB" id="5297564at2"/>